<gene>
    <name evidence="2" type="ORF">DCAR_026035</name>
</gene>
<reference evidence="2" key="1">
    <citation type="journal article" date="2016" name="Nat. Genet.">
        <title>A high-quality carrot genome assembly provides new insights into carotenoid accumulation and asterid genome evolution.</title>
        <authorList>
            <person name="Iorizzo M."/>
            <person name="Ellison S."/>
            <person name="Senalik D."/>
            <person name="Zeng P."/>
            <person name="Satapoomin P."/>
            <person name="Huang J."/>
            <person name="Bowman M."/>
            <person name="Iovene M."/>
            <person name="Sanseverino W."/>
            <person name="Cavagnaro P."/>
            <person name="Yildiz M."/>
            <person name="Macko-Podgorni A."/>
            <person name="Moranska E."/>
            <person name="Grzebelus E."/>
            <person name="Grzebelus D."/>
            <person name="Ashrafi H."/>
            <person name="Zheng Z."/>
            <person name="Cheng S."/>
            <person name="Spooner D."/>
            <person name="Van Deynze A."/>
            <person name="Simon P."/>
        </authorList>
    </citation>
    <scope>NUCLEOTIDE SEQUENCE [LARGE SCALE GENOMIC DNA]</scope>
    <source>
        <tissue evidence="2">Leaf</tissue>
    </source>
</reference>
<evidence type="ECO:0000313" key="2">
    <source>
        <dbReference type="EMBL" id="KZM88960.1"/>
    </source>
</evidence>
<dbReference type="OMA" id="CIFFKSC"/>
<dbReference type="EMBL" id="LNRQ01000007">
    <property type="protein sequence ID" value="KZM88960.1"/>
    <property type="molecule type" value="Genomic_DNA"/>
</dbReference>
<organism evidence="2">
    <name type="scientific">Daucus carota subsp. sativus</name>
    <name type="common">Carrot</name>
    <dbReference type="NCBI Taxonomy" id="79200"/>
    <lineage>
        <taxon>Eukaryota</taxon>
        <taxon>Viridiplantae</taxon>
        <taxon>Streptophyta</taxon>
        <taxon>Embryophyta</taxon>
        <taxon>Tracheophyta</taxon>
        <taxon>Spermatophyta</taxon>
        <taxon>Magnoliopsida</taxon>
        <taxon>eudicotyledons</taxon>
        <taxon>Gunneridae</taxon>
        <taxon>Pentapetalae</taxon>
        <taxon>asterids</taxon>
        <taxon>campanulids</taxon>
        <taxon>Apiales</taxon>
        <taxon>Apiaceae</taxon>
        <taxon>Apioideae</taxon>
        <taxon>Scandiceae</taxon>
        <taxon>Daucinae</taxon>
        <taxon>Daucus</taxon>
        <taxon>Daucus sect. Daucus</taxon>
    </lineage>
</organism>
<sequence>MEESSESSGASALPMLKTGRILRRSIYSFLSNYQYFTSTALVLIPFSAAVLMAQPLVPYASILPLIHNRLQALFYAAGFPPSAELFKILSLKLSQTITSSILVLPFTLSFLLIAKASIIQAFHHYHKQSSRLKFSSFLSLYTSLLNTQICNSIVILSANATCFSILFIAFNILEAFDLLSSPTSTLFLSATAAVFYSIILANAIIISNLALVLSGMEKSGGYMSIIKACVLIRGRNSTALSLALPLNLILAAIEALFQYRVVGAYYNIGSPTPPMALEWMFIAYLYSIFVVLDTIEVVSTIIRFDLGRCQKDRYRINQTSRAKKLRYNHMKEQAGDGAKA</sequence>
<name>A0A161ZR34_DAUCS</name>
<dbReference type="AlphaFoldDB" id="A0A161ZR34"/>
<feature type="transmembrane region" description="Helical" evidence="1">
    <location>
        <begin position="35"/>
        <end position="60"/>
    </location>
</feature>
<comment type="caution">
    <text evidence="2">The sequence shown here is derived from an EMBL/GenBank/DDBJ whole genome shotgun (WGS) entry which is preliminary data.</text>
</comment>
<accession>A0A161ZR34</accession>
<feature type="transmembrane region" description="Helical" evidence="1">
    <location>
        <begin position="144"/>
        <end position="173"/>
    </location>
</feature>
<keyword evidence="1" id="KW-0472">Membrane</keyword>
<dbReference type="STRING" id="79200.A0A161ZR34"/>
<keyword evidence="1" id="KW-0812">Transmembrane</keyword>
<dbReference type="PANTHER" id="PTHR33133:SF3">
    <property type="entry name" value="TRANSMEMBRANE PROTEIN"/>
    <property type="match status" value="1"/>
</dbReference>
<feature type="transmembrane region" description="Helical" evidence="1">
    <location>
        <begin position="101"/>
        <end position="123"/>
    </location>
</feature>
<evidence type="ECO:0000256" key="1">
    <source>
        <dbReference type="SAM" id="Phobius"/>
    </source>
</evidence>
<keyword evidence="1" id="KW-1133">Transmembrane helix</keyword>
<feature type="transmembrane region" description="Helical" evidence="1">
    <location>
        <begin position="237"/>
        <end position="259"/>
    </location>
</feature>
<dbReference type="PANTHER" id="PTHR33133">
    <property type="entry name" value="OS08G0107100 PROTEIN-RELATED"/>
    <property type="match status" value="1"/>
</dbReference>
<evidence type="ECO:0008006" key="3">
    <source>
        <dbReference type="Google" id="ProtNLM"/>
    </source>
</evidence>
<feature type="transmembrane region" description="Helical" evidence="1">
    <location>
        <begin position="193"/>
        <end position="216"/>
    </location>
</feature>
<dbReference type="Gramene" id="KZM88960">
    <property type="protein sequence ID" value="KZM88960"/>
    <property type="gene ID" value="DCAR_026035"/>
</dbReference>
<protein>
    <recommendedName>
        <fullName evidence="3">Transmembrane protein</fullName>
    </recommendedName>
</protein>
<proteinExistence type="predicted"/>
<feature type="transmembrane region" description="Helical" evidence="1">
    <location>
        <begin position="279"/>
        <end position="306"/>
    </location>
</feature>